<dbReference type="PATRIC" id="fig|1681.53.peg.366"/>
<keyword evidence="1" id="KW-0812">Transmembrane</keyword>
<gene>
    <name evidence="2" type="ORF">HMPREF3196_00378</name>
</gene>
<feature type="transmembrane region" description="Helical" evidence="1">
    <location>
        <begin position="49"/>
        <end position="69"/>
    </location>
</feature>
<comment type="caution">
    <text evidence="2">The sequence shown here is derived from an EMBL/GenBank/DDBJ whole genome shotgun (WGS) entry which is preliminary data.</text>
</comment>
<evidence type="ECO:0000313" key="2">
    <source>
        <dbReference type="EMBL" id="KWZ82297.1"/>
    </source>
</evidence>
<dbReference type="EMBL" id="LRPO01000016">
    <property type="protein sequence ID" value="KWZ82297.1"/>
    <property type="molecule type" value="Genomic_DNA"/>
</dbReference>
<accession>A0A133KS00</accession>
<name>A0A133KS00_BIFBI</name>
<evidence type="ECO:0000313" key="3">
    <source>
        <dbReference type="Proteomes" id="UP000070092"/>
    </source>
</evidence>
<protein>
    <submittedName>
        <fullName evidence="2">Uncharacterized protein</fullName>
    </submittedName>
</protein>
<sequence>MSGLRWLAGGVLALCLLAAVALVVMGVLTMLPGRLSGNAMEGAFSWRRLLAALLVPLTVGTCSVGWAWGATAYGGIGLQPSSQYASRQSRGSMSDMKDVADKGSDSLGGLVAQLGKELAKGVADTVSKAAKEAVTTALSWLRKPGEWWAWWAGSDGTGKNGFQKLPDKFGEWGSWLIKHLPKLPVMPVL</sequence>
<proteinExistence type="predicted"/>
<keyword evidence="1" id="KW-1133">Transmembrane helix</keyword>
<feature type="transmembrane region" description="Helical" evidence="1">
    <location>
        <begin position="6"/>
        <end position="28"/>
    </location>
</feature>
<reference evidence="2 3" key="1">
    <citation type="submission" date="2016-01" db="EMBL/GenBank/DDBJ databases">
        <authorList>
            <person name="Oliw E.H."/>
        </authorList>
    </citation>
    <scope>NUCLEOTIDE SEQUENCE [LARGE SCALE GENOMIC DNA]</scope>
    <source>
        <strain evidence="2 3">MJR8628B</strain>
    </source>
</reference>
<keyword evidence="1" id="KW-0472">Membrane</keyword>
<dbReference type="Proteomes" id="UP000070092">
    <property type="component" value="Unassembled WGS sequence"/>
</dbReference>
<dbReference type="AlphaFoldDB" id="A0A133KS00"/>
<organism evidence="2 3">
    <name type="scientific">Bifidobacterium bifidum</name>
    <dbReference type="NCBI Taxonomy" id="1681"/>
    <lineage>
        <taxon>Bacteria</taxon>
        <taxon>Bacillati</taxon>
        <taxon>Actinomycetota</taxon>
        <taxon>Actinomycetes</taxon>
        <taxon>Bifidobacteriales</taxon>
        <taxon>Bifidobacteriaceae</taxon>
        <taxon>Bifidobacterium</taxon>
    </lineage>
</organism>
<evidence type="ECO:0000256" key="1">
    <source>
        <dbReference type="SAM" id="Phobius"/>
    </source>
</evidence>